<accession>A0A6J5T5B5</accession>
<evidence type="ECO:0000313" key="2">
    <source>
        <dbReference type="EMBL" id="CAB4195209.1"/>
    </source>
</evidence>
<organism evidence="3">
    <name type="scientific">uncultured Caudovirales phage</name>
    <dbReference type="NCBI Taxonomy" id="2100421"/>
    <lineage>
        <taxon>Viruses</taxon>
        <taxon>Duplodnaviria</taxon>
        <taxon>Heunggongvirae</taxon>
        <taxon>Uroviricota</taxon>
        <taxon>Caudoviricetes</taxon>
        <taxon>Peduoviridae</taxon>
        <taxon>Maltschvirus</taxon>
        <taxon>Maltschvirus maltsch</taxon>
    </lineage>
</organism>
<reference evidence="3" key="1">
    <citation type="submission" date="2020-05" db="EMBL/GenBank/DDBJ databases">
        <authorList>
            <person name="Chiriac C."/>
            <person name="Salcher M."/>
            <person name="Ghai R."/>
            <person name="Kavagutti S V."/>
        </authorList>
    </citation>
    <scope>NUCLEOTIDE SEQUENCE</scope>
</reference>
<dbReference type="EMBL" id="LR797244">
    <property type="protein sequence ID" value="CAB4195209.1"/>
    <property type="molecule type" value="Genomic_DNA"/>
</dbReference>
<name>A0A6J5T5B5_9CAUD</name>
<protein>
    <submittedName>
        <fullName evidence="3">Uncharacterized protein</fullName>
    </submittedName>
</protein>
<sequence length="68" mass="7571">MAGGLSVPRPINRDIVRREGRRLGFEGEALEDFVLILVGIDDCYVEVTMKREAEQASAAAKRANKPKR</sequence>
<dbReference type="EMBL" id="LR797513">
    <property type="protein sequence ID" value="CAB4222406.1"/>
    <property type="molecule type" value="Genomic_DNA"/>
</dbReference>
<evidence type="ECO:0000313" key="3">
    <source>
        <dbReference type="EMBL" id="CAB4222406.1"/>
    </source>
</evidence>
<proteinExistence type="predicted"/>
<dbReference type="EMBL" id="LR796812">
    <property type="protein sequence ID" value="CAB4167165.1"/>
    <property type="molecule type" value="Genomic_DNA"/>
</dbReference>
<evidence type="ECO:0000313" key="1">
    <source>
        <dbReference type="EMBL" id="CAB4167165.1"/>
    </source>
</evidence>
<gene>
    <name evidence="2" type="ORF">UFOVP1293_11</name>
    <name evidence="3" type="ORF">UFOVP1644_29</name>
    <name evidence="1" type="ORF">UFOVP860_4</name>
</gene>